<feature type="region of interest" description="Disordered" evidence="1">
    <location>
        <begin position="21"/>
        <end position="55"/>
    </location>
</feature>
<protein>
    <submittedName>
        <fullName evidence="2">Uncharacterized protein</fullName>
    </submittedName>
</protein>
<feature type="compositionally biased region" description="Polar residues" evidence="1">
    <location>
        <begin position="23"/>
        <end position="39"/>
    </location>
</feature>
<gene>
    <name evidence="2" type="ORF">LY89DRAFT_461644</name>
</gene>
<dbReference type="RefSeq" id="XP_018074163.1">
    <property type="nucleotide sequence ID" value="XM_018207690.1"/>
</dbReference>
<dbReference type="EMBL" id="KQ947410">
    <property type="protein sequence ID" value="KUJ19808.1"/>
    <property type="molecule type" value="Genomic_DNA"/>
</dbReference>
<evidence type="ECO:0000313" key="3">
    <source>
        <dbReference type="Proteomes" id="UP000070700"/>
    </source>
</evidence>
<organism evidence="2 3">
    <name type="scientific">Mollisia scopiformis</name>
    <name type="common">Conifer needle endophyte fungus</name>
    <name type="synonym">Phialocephala scopiformis</name>
    <dbReference type="NCBI Taxonomy" id="149040"/>
    <lineage>
        <taxon>Eukaryota</taxon>
        <taxon>Fungi</taxon>
        <taxon>Dikarya</taxon>
        <taxon>Ascomycota</taxon>
        <taxon>Pezizomycotina</taxon>
        <taxon>Leotiomycetes</taxon>
        <taxon>Helotiales</taxon>
        <taxon>Mollisiaceae</taxon>
        <taxon>Mollisia</taxon>
    </lineage>
</organism>
<dbReference type="OrthoDB" id="194443at2759"/>
<accession>A0A194XI22</accession>
<evidence type="ECO:0000256" key="1">
    <source>
        <dbReference type="SAM" id="MobiDB-lite"/>
    </source>
</evidence>
<sequence length="140" mass="16049">MFLQQQLEIIMRSFRIDPVTPTIPKTLSNPATAQSTETTRTADEPNREWKRSKPDFSNPTDTVTFYIGREAEPYIVHSDSACYYSLVLRAAFNSNFIEGEGTRRLITWMTLMLNHSESLFNGSIRRILISQLKVPIYSIG</sequence>
<dbReference type="AlphaFoldDB" id="A0A194XI22"/>
<evidence type="ECO:0000313" key="2">
    <source>
        <dbReference type="EMBL" id="KUJ19808.1"/>
    </source>
</evidence>
<proteinExistence type="predicted"/>
<dbReference type="KEGG" id="psco:LY89DRAFT_461644"/>
<keyword evidence="3" id="KW-1185">Reference proteome</keyword>
<dbReference type="GeneID" id="28817416"/>
<dbReference type="InParanoid" id="A0A194XI22"/>
<dbReference type="Proteomes" id="UP000070700">
    <property type="component" value="Unassembled WGS sequence"/>
</dbReference>
<name>A0A194XI22_MOLSC</name>
<reference evidence="2 3" key="1">
    <citation type="submission" date="2015-10" db="EMBL/GenBank/DDBJ databases">
        <title>Full genome of DAOMC 229536 Phialocephala scopiformis, a fungal endophyte of spruce producing the potent anti-insectan compound rugulosin.</title>
        <authorList>
            <consortium name="DOE Joint Genome Institute"/>
            <person name="Walker A.K."/>
            <person name="Frasz S.L."/>
            <person name="Seifert K.A."/>
            <person name="Miller J.D."/>
            <person name="Mondo S.J."/>
            <person name="Labutti K."/>
            <person name="Lipzen A."/>
            <person name="Dockter R."/>
            <person name="Kennedy M."/>
            <person name="Grigoriev I.V."/>
            <person name="Spatafora J.W."/>
        </authorList>
    </citation>
    <scope>NUCLEOTIDE SEQUENCE [LARGE SCALE GENOMIC DNA]</scope>
    <source>
        <strain evidence="2 3">CBS 120377</strain>
    </source>
</reference>
<feature type="compositionally biased region" description="Basic and acidic residues" evidence="1">
    <location>
        <begin position="40"/>
        <end position="54"/>
    </location>
</feature>